<protein>
    <recommendedName>
        <fullName evidence="11">UAA transporter</fullName>
    </recommendedName>
</protein>
<dbReference type="InterPro" id="IPR013657">
    <property type="entry name" value="SCL35B1-4/HUT1"/>
</dbReference>
<keyword evidence="2" id="KW-0813">Transport</keyword>
<keyword evidence="5 8" id="KW-1133">Transmembrane helix</keyword>
<accession>A0A0C3G085</accession>
<dbReference type="GO" id="GO:0005789">
    <property type="term" value="C:endoplasmic reticulum membrane"/>
    <property type="evidence" value="ECO:0007669"/>
    <property type="project" value="TreeGrafter"/>
</dbReference>
<dbReference type="EMBL" id="KN832989">
    <property type="protein sequence ID" value="KIM84001.1"/>
    <property type="molecule type" value="Genomic_DNA"/>
</dbReference>
<proteinExistence type="predicted"/>
<dbReference type="Proteomes" id="UP000054166">
    <property type="component" value="Unassembled WGS sequence"/>
</dbReference>
<evidence type="ECO:0000256" key="6">
    <source>
        <dbReference type="ARBA" id="ARBA00023136"/>
    </source>
</evidence>
<organism evidence="9 10">
    <name type="scientific">Piloderma croceum (strain F 1598)</name>
    <dbReference type="NCBI Taxonomy" id="765440"/>
    <lineage>
        <taxon>Eukaryota</taxon>
        <taxon>Fungi</taxon>
        <taxon>Dikarya</taxon>
        <taxon>Basidiomycota</taxon>
        <taxon>Agaricomycotina</taxon>
        <taxon>Agaricomycetes</taxon>
        <taxon>Agaricomycetidae</taxon>
        <taxon>Atheliales</taxon>
        <taxon>Atheliaceae</taxon>
        <taxon>Piloderma</taxon>
    </lineage>
</organism>
<keyword evidence="6 8" id="KW-0472">Membrane</keyword>
<dbReference type="OrthoDB" id="999962at2759"/>
<dbReference type="InParanoid" id="A0A0C3G085"/>
<dbReference type="GO" id="GO:0005462">
    <property type="term" value="F:UDP-N-acetylglucosamine transmembrane transporter activity"/>
    <property type="evidence" value="ECO:0007669"/>
    <property type="project" value="TreeGrafter"/>
</dbReference>
<evidence type="ECO:0000256" key="7">
    <source>
        <dbReference type="SAM" id="MobiDB-lite"/>
    </source>
</evidence>
<evidence type="ECO:0000256" key="2">
    <source>
        <dbReference type="ARBA" id="ARBA00022448"/>
    </source>
</evidence>
<dbReference type="HOGENOM" id="CLU_033007_1_1_1"/>
<evidence type="ECO:0000313" key="10">
    <source>
        <dbReference type="Proteomes" id="UP000054166"/>
    </source>
</evidence>
<feature type="transmembrane region" description="Helical" evidence="8">
    <location>
        <begin position="32"/>
        <end position="50"/>
    </location>
</feature>
<evidence type="ECO:0000256" key="4">
    <source>
        <dbReference type="ARBA" id="ARBA00022692"/>
    </source>
</evidence>
<gene>
    <name evidence="9" type="ORF">PILCRDRAFT_819028</name>
</gene>
<evidence type="ECO:0000313" key="9">
    <source>
        <dbReference type="EMBL" id="KIM84001.1"/>
    </source>
</evidence>
<dbReference type="AlphaFoldDB" id="A0A0C3G085"/>
<keyword evidence="3" id="KW-0762">Sugar transport</keyword>
<evidence type="ECO:0000256" key="1">
    <source>
        <dbReference type="ARBA" id="ARBA00004127"/>
    </source>
</evidence>
<sequence length="414" mass="44918">MLSDWLTTLSLIFGGCCSNAISLEQITSTHPDSGSLITFFQFLLISLYGLPKQITLSSSRIPYPLLRARKIPLTPYLIQVALFYAVSLLNNAAFGYHIPMPVHIIFRSGGLIVGMVLGRVIVGKRYTLTQVISVVVVTLGVVTTTLSASRPKSKSSISSDPSPPNPPIYFTASYAMGIIILSVALIFSGLLGLVQDWTFSQYRHPPKNPRAINGHAAHLPKENGSLKPKAEQMDKIPTWQESMFYLHFLAMPLFLFVWKDLVAQFRAVHSGPRIHIPLSLAALYQSNPALSYPLAHYTPKDIPTSPSSLSIPTAYFPLLINTLTQLLCASGVHRLTGKVSSLTVTLTLVVRKAVSLVISVLLYGGDGKGNVKMWAGAVLVLAGTIGYSMGGTKRTGTSPKQVVELGKESKEKAD</sequence>
<feature type="transmembrane region" description="Helical" evidence="8">
    <location>
        <begin position="76"/>
        <end position="98"/>
    </location>
</feature>
<dbReference type="PANTHER" id="PTHR10778">
    <property type="entry name" value="SOLUTE CARRIER FAMILY 35 MEMBER B"/>
    <property type="match status" value="1"/>
</dbReference>
<evidence type="ECO:0000256" key="5">
    <source>
        <dbReference type="ARBA" id="ARBA00022989"/>
    </source>
</evidence>
<feature type="transmembrane region" description="Helical" evidence="8">
    <location>
        <begin position="168"/>
        <end position="194"/>
    </location>
</feature>
<reference evidence="9 10" key="1">
    <citation type="submission" date="2014-04" db="EMBL/GenBank/DDBJ databases">
        <authorList>
            <consortium name="DOE Joint Genome Institute"/>
            <person name="Kuo A."/>
            <person name="Tarkka M."/>
            <person name="Buscot F."/>
            <person name="Kohler A."/>
            <person name="Nagy L.G."/>
            <person name="Floudas D."/>
            <person name="Copeland A."/>
            <person name="Barry K.W."/>
            <person name="Cichocki N."/>
            <person name="Veneault-Fourrey C."/>
            <person name="LaButti K."/>
            <person name="Lindquist E.A."/>
            <person name="Lipzen A."/>
            <person name="Lundell T."/>
            <person name="Morin E."/>
            <person name="Murat C."/>
            <person name="Sun H."/>
            <person name="Tunlid A."/>
            <person name="Henrissat B."/>
            <person name="Grigoriev I.V."/>
            <person name="Hibbett D.S."/>
            <person name="Martin F."/>
            <person name="Nordberg H.P."/>
            <person name="Cantor M.N."/>
            <person name="Hua S.X."/>
        </authorList>
    </citation>
    <scope>NUCLEOTIDE SEQUENCE [LARGE SCALE GENOMIC DNA]</scope>
    <source>
        <strain evidence="9 10">F 1598</strain>
    </source>
</reference>
<feature type="transmembrane region" description="Helical" evidence="8">
    <location>
        <begin position="371"/>
        <end position="390"/>
    </location>
</feature>
<keyword evidence="10" id="KW-1185">Reference proteome</keyword>
<evidence type="ECO:0008006" key="11">
    <source>
        <dbReference type="Google" id="ProtNLM"/>
    </source>
</evidence>
<keyword evidence="4 8" id="KW-0812">Transmembrane</keyword>
<feature type="region of interest" description="Disordered" evidence="7">
    <location>
        <begin position="393"/>
        <end position="414"/>
    </location>
</feature>
<comment type="subcellular location">
    <subcellularLocation>
        <location evidence="1">Endomembrane system</location>
        <topology evidence="1">Multi-pass membrane protein</topology>
    </subcellularLocation>
</comment>
<dbReference type="GO" id="GO:0005464">
    <property type="term" value="F:UDP-xylose transmembrane transporter activity"/>
    <property type="evidence" value="ECO:0007669"/>
    <property type="project" value="TreeGrafter"/>
</dbReference>
<dbReference type="GO" id="GO:0000139">
    <property type="term" value="C:Golgi membrane"/>
    <property type="evidence" value="ECO:0007669"/>
    <property type="project" value="TreeGrafter"/>
</dbReference>
<evidence type="ECO:0000256" key="3">
    <source>
        <dbReference type="ARBA" id="ARBA00022597"/>
    </source>
</evidence>
<reference evidence="10" key="2">
    <citation type="submission" date="2015-01" db="EMBL/GenBank/DDBJ databases">
        <title>Evolutionary Origins and Diversification of the Mycorrhizal Mutualists.</title>
        <authorList>
            <consortium name="DOE Joint Genome Institute"/>
            <consortium name="Mycorrhizal Genomics Consortium"/>
            <person name="Kohler A."/>
            <person name="Kuo A."/>
            <person name="Nagy L.G."/>
            <person name="Floudas D."/>
            <person name="Copeland A."/>
            <person name="Barry K.W."/>
            <person name="Cichocki N."/>
            <person name="Veneault-Fourrey C."/>
            <person name="LaButti K."/>
            <person name="Lindquist E.A."/>
            <person name="Lipzen A."/>
            <person name="Lundell T."/>
            <person name="Morin E."/>
            <person name="Murat C."/>
            <person name="Riley R."/>
            <person name="Ohm R."/>
            <person name="Sun H."/>
            <person name="Tunlid A."/>
            <person name="Henrissat B."/>
            <person name="Grigoriev I.V."/>
            <person name="Hibbett D.S."/>
            <person name="Martin F."/>
        </authorList>
    </citation>
    <scope>NUCLEOTIDE SEQUENCE [LARGE SCALE GENOMIC DNA]</scope>
    <source>
        <strain evidence="10">F 1598</strain>
    </source>
</reference>
<name>A0A0C3G085_PILCF</name>
<feature type="transmembrane region" description="Helical" evidence="8">
    <location>
        <begin position="344"/>
        <end position="365"/>
    </location>
</feature>
<feature type="transmembrane region" description="Helical" evidence="8">
    <location>
        <begin position="129"/>
        <end position="148"/>
    </location>
</feature>
<feature type="transmembrane region" description="Helical" evidence="8">
    <location>
        <begin position="104"/>
        <end position="122"/>
    </location>
</feature>
<feature type="compositionally biased region" description="Basic and acidic residues" evidence="7">
    <location>
        <begin position="405"/>
        <end position="414"/>
    </location>
</feature>
<dbReference type="Pfam" id="PF08449">
    <property type="entry name" value="UAA"/>
    <property type="match status" value="2"/>
</dbReference>
<evidence type="ECO:0000256" key="8">
    <source>
        <dbReference type="SAM" id="Phobius"/>
    </source>
</evidence>
<dbReference type="PANTHER" id="PTHR10778:SF4">
    <property type="entry name" value="NUCLEOTIDE SUGAR TRANSPORTER SLC35B4"/>
    <property type="match status" value="1"/>
</dbReference>